<dbReference type="Proteomes" id="UP000242287">
    <property type="component" value="Unassembled WGS sequence"/>
</dbReference>
<name>A0A2A9NZF9_9AGAR</name>
<evidence type="ECO:0000313" key="15">
    <source>
        <dbReference type="EMBL" id="PFH53957.1"/>
    </source>
</evidence>
<dbReference type="InterPro" id="IPR011766">
    <property type="entry name" value="TPP_enzyme_TPP-bd"/>
</dbReference>
<dbReference type="PANTHER" id="PTHR43452:SF30">
    <property type="entry name" value="PYRUVATE DECARBOXYLASE ISOZYME 1-RELATED"/>
    <property type="match status" value="1"/>
</dbReference>
<dbReference type="Pfam" id="PF02776">
    <property type="entry name" value="TPP_enzyme_N"/>
    <property type="match status" value="1"/>
</dbReference>
<dbReference type="Pfam" id="PF00205">
    <property type="entry name" value="TPP_enzyme_M"/>
    <property type="match status" value="1"/>
</dbReference>
<evidence type="ECO:0000313" key="16">
    <source>
        <dbReference type="Proteomes" id="UP000242287"/>
    </source>
</evidence>
<dbReference type="GO" id="GO:0005634">
    <property type="term" value="C:nucleus"/>
    <property type="evidence" value="ECO:0007669"/>
    <property type="project" value="TreeGrafter"/>
</dbReference>
<dbReference type="CDD" id="cd07038">
    <property type="entry name" value="TPP_PYR_PDC_IPDC_like"/>
    <property type="match status" value="1"/>
</dbReference>
<feature type="binding site" evidence="10">
    <location>
        <position position="510"/>
    </location>
    <ligand>
        <name>Mg(2+)</name>
        <dbReference type="ChEBI" id="CHEBI:18420"/>
    </ligand>
</feature>
<sequence>MISTSSRSMHDDVDDSFLHSSIKLPQCLRSFSIVPLHVGCFGEVFPFSFDVLQLKRNASPCLAYPEILIWDVVEDHPKINWVGNCNELDAAYAADGYARVKEHAIGAVTTTFGVGELSAINGIAGAFSEMVPVIHIVGVPSTFQQKTKPMLHHTLGDGRYRAYSRAAKEFTYSQAHLMSTIDAASEIDRVITDCITYARPVYLTLPTDMVWAEISSERLRIPLSRDLPPNNPQVEEFVVDLIYNKIREVKGNVVTLVDACTIRHDVRNELRDLLEATGFPVYAAPMGKTAVDEDYKRYGGIYVGSISDFAIKTKVESADIILSVGALRTDFNTGNFSYNIPQKRTIELHSRHTQVQFAMFEGIGMKQLLPKLTDRLKEFKSVSSQITVPPFTVPLPSAQDDSITHTWFWPRLHTFFKPRDVIVTETGTANFGILDVPLPKGAKLVSQILWGSIGWSVGSALGAALAAQECGLMRTLLFIGDGSLQLSVQELSTMIRRGVTPIIFVINNSGYTIERCIHGKEREYNDIVNWRWTELLNTLGDVDGRSSRSYSVKTKAELSKLLDDETFGKADKIQLVEVVMDKLDAPRALQVQAEMTGKSNTYSKA</sequence>
<keyword evidence="5" id="KW-0210">Decarboxylase</keyword>
<keyword evidence="7 11" id="KW-0786">Thiamine pyrophosphate</keyword>
<dbReference type="GO" id="GO:0030976">
    <property type="term" value="F:thiamine pyrophosphate binding"/>
    <property type="evidence" value="ECO:0007669"/>
    <property type="project" value="InterPro"/>
</dbReference>
<evidence type="ECO:0000256" key="4">
    <source>
        <dbReference type="ARBA" id="ARBA00022723"/>
    </source>
</evidence>
<dbReference type="GO" id="GO:0000287">
    <property type="term" value="F:magnesium ion binding"/>
    <property type="evidence" value="ECO:0007669"/>
    <property type="project" value="InterPro"/>
</dbReference>
<protein>
    <recommendedName>
        <fullName evidence="17">Pyruvate decarboxylase</fullName>
    </recommendedName>
</protein>
<keyword evidence="9" id="KW-0456">Lyase</keyword>
<dbReference type="SUPFAM" id="SSF52467">
    <property type="entry name" value="DHS-like NAD/FAD-binding domain"/>
    <property type="match status" value="1"/>
</dbReference>
<evidence type="ECO:0000256" key="3">
    <source>
        <dbReference type="ARBA" id="ARBA00007812"/>
    </source>
</evidence>
<proteinExistence type="inferred from homology"/>
<evidence type="ECO:0000259" key="14">
    <source>
        <dbReference type="Pfam" id="PF02776"/>
    </source>
</evidence>
<evidence type="ECO:0000256" key="1">
    <source>
        <dbReference type="ARBA" id="ARBA00001964"/>
    </source>
</evidence>
<evidence type="ECO:0000256" key="5">
    <source>
        <dbReference type="ARBA" id="ARBA00022793"/>
    </source>
</evidence>
<evidence type="ECO:0000256" key="2">
    <source>
        <dbReference type="ARBA" id="ARBA00004173"/>
    </source>
</evidence>
<dbReference type="PANTHER" id="PTHR43452">
    <property type="entry name" value="PYRUVATE DECARBOXYLASE"/>
    <property type="match status" value="1"/>
</dbReference>
<dbReference type="FunFam" id="3.40.50.970:FF:000024">
    <property type="entry name" value="Pyruvate decarboxylase isozyme"/>
    <property type="match status" value="1"/>
</dbReference>
<gene>
    <name evidence="15" type="ORF">AMATHDRAFT_752</name>
</gene>
<dbReference type="GO" id="GO:0005739">
    <property type="term" value="C:mitochondrion"/>
    <property type="evidence" value="ECO:0007669"/>
    <property type="project" value="UniProtKB-SubCell"/>
</dbReference>
<dbReference type="PIRSF" id="PIRSF036565">
    <property type="entry name" value="Pyruvt_ip_decrb"/>
    <property type="match status" value="1"/>
</dbReference>
<feature type="binding site" evidence="10">
    <location>
        <position position="481"/>
    </location>
    <ligand>
        <name>Mg(2+)</name>
        <dbReference type="ChEBI" id="CHEBI:18420"/>
    </ligand>
</feature>
<organism evidence="15 16">
    <name type="scientific">Amanita thiersii Skay4041</name>
    <dbReference type="NCBI Taxonomy" id="703135"/>
    <lineage>
        <taxon>Eukaryota</taxon>
        <taxon>Fungi</taxon>
        <taxon>Dikarya</taxon>
        <taxon>Basidiomycota</taxon>
        <taxon>Agaricomycotina</taxon>
        <taxon>Agaricomycetes</taxon>
        <taxon>Agaricomycetidae</taxon>
        <taxon>Agaricales</taxon>
        <taxon>Pluteineae</taxon>
        <taxon>Amanitaceae</taxon>
        <taxon>Amanita</taxon>
    </lineage>
</organism>
<accession>A0A2A9NZF9</accession>
<dbReference type="Gene3D" id="3.40.50.970">
    <property type="match status" value="2"/>
</dbReference>
<keyword evidence="4 10" id="KW-0479">Metal-binding</keyword>
<comment type="similarity">
    <text evidence="3 11">Belongs to the TPP enzyme family.</text>
</comment>
<dbReference type="InterPro" id="IPR029061">
    <property type="entry name" value="THDP-binding"/>
</dbReference>
<dbReference type="GO" id="GO:0005829">
    <property type="term" value="C:cytosol"/>
    <property type="evidence" value="ECO:0007669"/>
    <property type="project" value="TreeGrafter"/>
</dbReference>
<feature type="domain" description="Thiamine pyrophosphate enzyme central" evidence="12">
    <location>
        <begin position="252"/>
        <end position="355"/>
    </location>
</feature>
<dbReference type="InterPro" id="IPR029035">
    <property type="entry name" value="DHS-like_NAD/FAD-binding_dom"/>
</dbReference>
<dbReference type="OrthoDB" id="3970464at2759"/>
<dbReference type="Pfam" id="PF02775">
    <property type="entry name" value="TPP_enzyme_C"/>
    <property type="match status" value="1"/>
</dbReference>
<dbReference type="Gene3D" id="3.40.50.1220">
    <property type="entry name" value="TPP-binding domain"/>
    <property type="match status" value="1"/>
</dbReference>
<dbReference type="CDD" id="cd02005">
    <property type="entry name" value="TPP_PDC_IPDC"/>
    <property type="match status" value="1"/>
</dbReference>
<evidence type="ECO:0000256" key="6">
    <source>
        <dbReference type="ARBA" id="ARBA00022842"/>
    </source>
</evidence>
<evidence type="ECO:0008006" key="17">
    <source>
        <dbReference type="Google" id="ProtNLM"/>
    </source>
</evidence>
<keyword evidence="16" id="KW-1185">Reference proteome</keyword>
<dbReference type="InterPro" id="IPR047214">
    <property type="entry name" value="TPP_PDC_IPDC"/>
</dbReference>
<feature type="domain" description="Thiamine pyrophosphate enzyme TPP-binding" evidence="13">
    <location>
        <begin position="443"/>
        <end position="515"/>
    </location>
</feature>
<keyword evidence="8" id="KW-0496">Mitochondrion</keyword>
<feature type="binding site" evidence="10">
    <location>
        <position position="508"/>
    </location>
    <ligand>
        <name>Mg(2+)</name>
        <dbReference type="ChEBI" id="CHEBI:18420"/>
    </ligand>
</feature>
<dbReference type="GO" id="GO:0000949">
    <property type="term" value="P:aromatic amino acid family catabolic process to alcohol via Ehrlich pathway"/>
    <property type="evidence" value="ECO:0007669"/>
    <property type="project" value="TreeGrafter"/>
</dbReference>
<comment type="subcellular location">
    <subcellularLocation>
        <location evidence="2">Mitochondrion</location>
    </subcellularLocation>
</comment>
<dbReference type="InterPro" id="IPR012000">
    <property type="entry name" value="Thiamin_PyroP_enz_cen_dom"/>
</dbReference>
<comment type="cofactor">
    <cofactor evidence="1">
        <name>thiamine diphosphate</name>
        <dbReference type="ChEBI" id="CHEBI:58937"/>
    </cofactor>
</comment>
<dbReference type="AlphaFoldDB" id="A0A2A9NZF9"/>
<evidence type="ECO:0000256" key="11">
    <source>
        <dbReference type="RuleBase" id="RU362132"/>
    </source>
</evidence>
<dbReference type="InterPro" id="IPR012001">
    <property type="entry name" value="Thiamin_PyroP_enz_TPP-bd_dom"/>
</dbReference>
<comment type="cofactor">
    <cofactor evidence="10">
        <name>Mg(2+)</name>
        <dbReference type="ChEBI" id="CHEBI:18420"/>
    </cofactor>
    <text evidence="10">Binds 1 Mg(2+) per subunit.</text>
</comment>
<evidence type="ECO:0000256" key="8">
    <source>
        <dbReference type="ARBA" id="ARBA00023128"/>
    </source>
</evidence>
<evidence type="ECO:0000259" key="12">
    <source>
        <dbReference type="Pfam" id="PF00205"/>
    </source>
</evidence>
<dbReference type="EMBL" id="KZ301971">
    <property type="protein sequence ID" value="PFH53957.1"/>
    <property type="molecule type" value="Genomic_DNA"/>
</dbReference>
<feature type="domain" description="Thiamine pyrophosphate enzyme N-terminal TPP-binding" evidence="14">
    <location>
        <begin position="69"/>
        <end position="148"/>
    </location>
</feature>
<reference evidence="15 16" key="1">
    <citation type="submission" date="2014-02" db="EMBL/GenBank/DDBJ databases">
        <title>Transposable element dynamics among asymbiotic and ectomycorrhizal Amanita fungi.</title>
        <authorList>
            <consortium name="DOE Joint Genome Institute"/>
            <person name="Hess J."/>
            <person name="Skrede I."/>
            <person name="Wolfe B."/>
            <person name="LaButti K."/>
            <person name="Ohm R.A."/>
            <person name="Grigoriev I.V."/>
            <person name="Pringle A."/>
        </authorList>
    </citation>
    <scope>NUCLEOTIDE SEQUENCE [LARGE SCALE GENOMIC DNA]</scope>
    <source>
        <strain evidence="15 16">SKay4041</strain>
    </source>
</reference>
<dbReference type="InterPro" id="IPR012110">
    <property type="entry name" value="PDC/IPDC-like"/>
</dbReference>
<keyword evidence="6 10" id="KW-0460">Magnesium</keyword>
<evidence type="ECO:0000256" key="7">
    <source>
        <dbReference type="ARBA" id="ARBA00023052"/>
    </source>
</evidence>
<dbReference type="STRING" id="703135.A0A2A9NZF9"/>
<evidence type="ECO:0000259" key="13">
    <source>
        <dbReference type="Pfam" id="PF02775"/>
    </source>
</evidence>
<evidence type="ECO:0000256" key="9">
    <source>
        <dbReference type="ARBA" id="ARBA00023239"/>
    </source>
</evidence>
<evidence type="ECO:0000256" key="10">
    <source>
        <dbReference type="PIRSR" id="PIRSR036565-2"/>
    </source>
</evidence>
<dbReference type="GO" id="GO:0004737">
    <property type="term" value="F:pyruvate decarboxylase activity"/>
    <property type="evidence" value="ECO:0007669"/>
    <property type="project" value="TreeGrafter"/>
</dbReference>
<dbReference type="SUPFAM" id="SSF52518">
    <property type="entry name" value="Thiamin diphosphate-binding fold (THDP-binding)"/>
    <property type="match status" value="2"/>
</dbReference>
<dbReference type="InterPro" id="IPR047213">
    <property type="entry name" value="TPP_PYR_PDC_IPDC-like"/>
</dbReference>